<dbReference type="InterPro" id="IPR040191">
    <property type="entry name" value="UTP10"/>
</dbReference>
<comment type="subcellular location">
    <subcellularLocation>
        <location evidence="1 9">Nucleus</location>
        <location evidence="1 9">Nucleolus</location>
    </subcellularLocation>
</comment>
<evidence type="ECO:0000256" key="5">
    <source>
        <dbReference type="ARBA" id="ARBA00022552"/>
    </source>
</evidence>
<evidence type="ECO:0000256" key="11">
    <source>
        <dbReference type="SAM" id="MobiDB-lite"/>
    </source>
</evidence>
<evidence type="ECO:0000256" key="6">
    <source>
        <dbReference type="ARBA" id="ARBA00023242"/>
    </source>
</evidence>
<evidence type="ECO:0000256" key="3">
    <source>
        <dbReference type="ARBA" id="ARBA00015399"/>
    </source>
</evidence>
<comment type="similarity">
    <text evidence="2 9">Belongs to the HEATR1/UTP10 family.</text>
</comment>
<keyword evidence="4 9" id="KW-0690">Ribosome biogenesis</keyword>
<dbReference type="GO" id="GO:0030686">
    <property type="term" value="C:90S preribosome"/>
    <property type="evidence" value="ECO:0007669"/>
    <property type="project" value="TreeGrafter"/>
</dbReference>
<dbReference type="InterPro" id="IPR056473">
    <property type="entry name" value="HEAT_Utp10/HEAT1"/>
</dbReference>
<evidence type="ECO:0000313" key="13">
    <source>
        <dbReference type="EMBL" id="KAH3665977.1"/>
    </source>
</evidence>
<evidence type="ECO:0000256" key="9">
    <source>
        <dbReference type="RuleBase" id="RU367065"/>
    </source>
</evidence>
<dbReference type="GeneID" id="70236131"/>
<evidence type="ECO:0000256" key="7">
    <source>
        <dbReference type="ARBA" id="ARBA00023274"/>
    </source>
</evidence>
<proteinExistence type="inferred from homology"/>
<evidence type="ECO:0000256" key="8">
    <source>
        <dbReference type="PROSITE-ProRule" id="PRU00103"/>
    </source>
</evidence>
<feature type="region of interest" description="Disordered" evidence="11">
    <location>
        <begin position="816"/>
        <end position="837"/>
    </location>
</feature>
<dbReference type="GO" id="GO:0032040">
    <property type="term" value="C:small-subunit processome"/>
    <property type="evidence" value="ECO:0007669"/>
    <property type="project" value="TreeGrafter"/>
</dbReference>
<sequence length="1750" mass="195797">MSLLEQQLSAIAQNTQTVALDRKKRSKLHSVSFIYNPQEAATQDYETIYYEALEALSRLEQIDKRFGKFKLSIFSETSINIDRQVQSQEQNENLDKTINAFLSLVAPYWHLAIALRSTEWLLRRFQINYHNTEHLLLTTLPYYKDPVFERILYVVPKMPVLFQWLAGFKKANNKSPSRNSLVKAFTDVDFFNLYSKFIGGELGRGNQYRLELVFFVSMAISALAALSSENSEKLLDYVPNVLSVCGLLLVSKDQETKISGYTIMAVLVSAVPLSRDVIIASIETILAHAGFDGNRTQTQAFTSILKLYRSIQTDPLTPLAPAMFELVPEFLNSDSSYSELISKTKDVNFACSYIRTLIKTDKLDSKSAVASCEFEFSHKHAKVILGDILAQLSSTNSANYVPILKHFQKTHSDWFNESIESSQVSLEQLEMSLQTTFTEVEITEDVHIVPEESAELDESLENVHGSYASYLDSSSEVASEFQLLQKQFMNSVVASNTIKFLSSCFKDQGAQISFLIRLSLVQNIPLKVRTFALKLVATTIESLPETYSVHILVPILSVLLIDSNKLLRTNTLAIFKKMEARSPGKESILGSLLYGKATKDIAMISPKIGHTLISSITERTSELSIDGEQFHKLFESLVSEKKTGTMILAFYASNANITEHPATKLGLLQVVTRAARVTKGALPPSKIFENLLTSFVEKRESWRSTCIVSGIDFGTFETQVMDIVSKKEPNEAAIKFLDSALNCSSQSLSEIAAAKLTEIFSSLSSEYQLRLVKSIVEVGLSEDDTTICYDTVELLESLDLSNDIFVQFLKESSLNSSSDQQSNVPKRRRRSSASTRQAMKEQEVSFMASAHLKKVTLILDVLEKESRADFDASFDLLKLLFDTLDDLETLGTDGKLPVLYSQETLASCMTNVIKALEESKLKPKEFASIRADVVVSAIRASNSPQVQNKLLLVVAALASFSPELVLHSVMPIFTFMGAHTIRQDDEFSFHVVEQTILCVVPALAVATESAMVEEVEFLLTSFVSAFQHIPRHRRARLFTTLAKTLGSSASIHLILFLCGQQYASAYAKHKMGDCSALTDFSCSFLQNFKVEEQLGSALKFLELWKKVPEEPVEKGSPEFDELNARVVFGPQIVALGKSELFNLRKCLVSFLRHTISDSKDINGISRLRLKIASMILQGEDSKPLLEAFAQLVKDLLEIIDAHQQEVEEEEIVSKLYKLLGEVLSLLPIEHFVQSVLGILQSPDSSLRTRIHITSLTAYKFDTEHVEDLNAHEGIARLVPPLLDIIVSQEDIELSQTALDTLSNLFQRYTTHIDSSLYISTLNVVTLPAGLLNSAPEIVVSSMNCITSVISVIGVKIIGHFTKIVPPLFDIFDKSTESEDQLIQTSMLVLFSTLVKKMPSFVAPNLSDMLKVLFKASHVSDSVRTSVLNVMVSHMDGKTLLTTGSSLWKFVSGLDTVAIGLYLSFMELIIEKIDKKTAISNAGGFVKFLLLALEFRAQKELDSNTINRVEASVHKCGIQYVLKLNDKTFRPLFASIVRWAFDGEDTTTDISETERLISFFRFFNKLQENLRSIITSYYSYLVDSTESLLLRLKTSENTNLKRLVLISLASSFKYDQDEYWHSSTRFTPISSALCSQFDTIEDSIGKYLVKAVTALVQATNSSDEHNKTVNNLLLSHMKATCKPKEKLWAVKTLKTIYNKVGESWLGLLPQLVPIVAELLEDDDEEVEMEVRTGLVKVLEQTMGEPLDRYLD</sequence>
<keyword evidence="10" id="KW-0175">Coiled coil</keyword>
<evidence type="ECO:0000256" key="1">
    <source>
        <dbReference type="ARBA" id="ARBA00004604"/>
    </source>
</evidence>
<dbReference type="Pfam" id="PF12397">
    <property type="entry name" value="U3snoRNP10"/>
    <property type="match status" value="1"/>
</dbReference>
<dbReference type="GO" id="GO:0045943">
    <property type="term" value="P:positive regulation of transcription by RNA polymerase I"/>
    <property type="evidence" value="ECO:0007669"/>
    <property type="project" value="TreeGrafter"/>
</dbReference>
<comment type="caution">
    <text evidence="13">The sequence shown here is derived from an EMBL/GenBank/DDBJ whole genome shotgun (WGS) entry which is preliminary data.</text>
</comment>
<dbReference type="InterPro" id="IPR011989">
    <property type="entry name" value="ARM-like"/>
</dbReference>
<feature type="repeat" description="HEAT" evidence="8">
    <location>
        <begin position="1710"/>
        <end position="1748"/>
    </location>
</feature>
<comment type="subunit">
    <text evidence="9">Component of the ribosomal small subunit (SSU) processome.</text>
</comment>
<keyword evidence="7 9" id="KW-0687">Ribonucleoprotein</keyword>
<dbReference type="GO" id="GO:0030515">
    <property type="term" value="F:snoRNA binding"/>
    <property type="evidence" value="ECO:0007669"/>
    <property type="project" value="TreeGrafter"/>
</dbReference>
<keyword evidence="5 9" id="KW-0698">rRNA processing</keyword>
<dbReference type="RefSeq" id="XP_046061181.1">
    <property type="nucleotide sequence ID" value="XM_046205214.1"/>
</dbReference>
<dbReference type="Pfam" id="PF08146">
    <property type="entry name" value="BP28CT"/>
    <property type="match status" value="1"/>
</dbReference>
<dbReference type="GO" id="GO:0000462">
    <property type="term" value="P:maturation of SSU-rRNA from tricistronic rRNA transcript (SSU-rRNA, 5.8S rRNA, LSU-rRNA)"/>
    <property type="evidence" value="ECO:0007669"/>
    <property type="project" value="TreeGrafter"/>
</dbReference>
<evidence type="ECO:0000259" key="12">
    <source>
        <dbReference type="SMART" id="SM01036"/>
    </source>
</evidence>
<reference evidence="13" key="1">
    <citation type="journal article" date="2021" name="Open Biol.">
        <title>Shared evolutionary footprints suggest mitochondrial oxidative damage underlies multiple complex I losses in fungi.</title>
        <authorList>
            <person name="Schikora-Tamarit M.A."/>
            <person name="Marcet-Houben M."/>
            <person name="Nosek J."/>
            <person name="Gabaldon T."/>
        </authorList>
    </citation>
    <scope>NUCLEOTIDE SEQUENCE</scope>
    <source>
        <strain evidence="13">CBS6075</strain>
    </source>
</reference>
<dbReference type="Gene3D" id="1.25.10.10">
    <property type="entry name" value="Leucine-rich Repeat Variant"/>
    <property type="match status" value="1"/>
</dbReference>
<dbReference type="InterPro" id="IPR016024">
    <property type="entry name" value="ARM-type_fold"/>
</dbReference>
<evidence type="ECO:0000313" key="14">
    <source>
        <dbReference type="Proteomes" id="UP000769157"/>
    </source>
</evidence>
<comment type="function">
    <text evidence="9">Involved in nucleolar processing of pre-18S ribosomal RNA.</text>
</comment>
<reference evidence="13" key="2">
    <citation type="submission" date="2021-01" db="EMBL/GenBank/DDBJ databases">
        <authorList>
            <person name="Schikora-Tamarit M.A."/>
        </authorList>
    </citation>
    <scope>NUCLEOTIDE SEQUENCE</scope>
    <source>
        <strain evidence="13">CBS6075</strain>
    </source>
</reference>
<dbReference type="OrthoDB" id="31183at2759"/>
<feature type="domain" description="BP28 C-terminal" evidence="12">
    <location>
        <begin position="1474"/>
        <end position="1618"/>
    </location>
</feature>
<evidence type="ECO:0000256" key="2">
    <source>
        <dbReference type="ARBA" id="ARBA00010559"/>
    </source>
</evidence>
<dbReference type="Proteomes" id="UP000769157">
    <property type="component" value="Unassembled WGS sequence"/>
</dbReference>
<dbReference type="InterPro" id="IPR022125">
    <property type="entry name" value="U3snoRNP10_N"/>
</dbReference>
<dbReference type="PROSITE" id="PS50077">
    <property type="entry name" value="HEAT_REPEAT"/>
    <property type="match status" value="1"/>
</dbReference>
<dbReference type="SMART" id="SM01036">
    <property type="entry name" value="BP28CT"/>
    <property type="match status" value="1"/>
</dbReference>
<dbReference type="GO" id="GO:0034455">
    <property type="term" value="C:t-UTP complex"/>
    <property type="evidence" value="ECO:0007669"/>
    <property type="project" value="TreeGrafter"/>
</dbReference>
<keyword evidence="6 9" id="KW-0539">Nucleus</keyword>
<dbReference type="InterPro" id="IPR012954">
    <property type="entry name" value="BP28_C_dom"/>
</dbReference>
<dbReference type="SUPFAM" id="SSF48371">
    <property type="entry name" value="ARM repeat"/>
    <property type="match status" value="2"/>
</dbReference>
<evidence type="ECO:0000256" key="4">
    <source>
        <dbReference type="ARBA" id="ARBA00022517"/>
    </source>
</evidence>
<evidence type="ECO:0000256" key="10">
    <source>
        <dbReference type="SAM" id="Coils"/>
    </source>
</evidence>
<feature type="coiled-coil region" evidence="10">
    <location>
        <begin position="1185"/>
        <end position="1212"/>
    </location>
</feature>
<name>A0A9P8P646_9ASCO</name>
<organism evidence="13 14">
    <name type="scientific">Ogataea philodendri</name>
    <dbReference type="NCBI Taxonomy" id="1378263"/>
    <lineage>
        <taxon>Eukaryota</taxon>
        <taxon>Fungi</taxon>
        <taxon>Dikarya</taxon>
        <taxon>Ascomycota</taxon>
        <taxon>Saccharomycotina</taxon>
        <taxon>Pichiomycetes</taxon>
        <taxon>Pichiales</taxon>
        <taxon>Pichiaceae</taxon>
        <taxon>Ogataea</taxon>
    </lineage>
</organism>
<dbReference type="EMBL" id="JAEUBE010000295">
    <property type="protein sequence ID" value="KAH3665977.1"/>
    <property type="molecule type" value="Genomic_DNA"/>
</dbReference>
<dbReference type="PANTHER" id="PTHR13457">
    <property type="entry name" value="BAP28"/>
    <property type="match status" value="1"/>
</dbReference>
<dbReference type="PANTHER" id="PTHR13457:SF1">
    <property type="entry name" value="HEAT REPEAT-CONTAINING PROTEIN 1"/>
    <property type="match status" value="1"/>
</dbReference>
<dbReference type="Pfam" id="PF23243">
    <property type="entry name" value="HEAT_HEATR1"/>
    <property type="match status" value="1"/>
</dbReference>
<protein>
    <recommendedName>
        <fullName evidence="3 9">U3 small nucleolar RNA-associated protein 10</fullName>
    </recommendedName>
</protein>
<dbReference type="InterPro" id="IPR021133">
    <property type="entry name" value="HEAT_type_2"/>
</dbReference>
<gene>
    <name evidence="13" type="ORF">OGAPHI_004166</name>
</gene>
<keyword evidence="14" id="KW-1185">Reference proteome</keyword>
<accession>A0A9P8P646</accession>